<dbReference type="InterPro" id="IPR008407">
    <property type="entry name" value="Brnchd-chn_aa_trnsp_AzlD"/>
</dbReference>
<keyword evidence="1" id="KW-0812">Transmembrane</keyword>
<dbReference type="EMBL" id="AP018786">
    <property type="protein sequence ID" value="BBF23322.1"/>
    <property type="molecule type" value="Genomic_DNA"/>
</dbReference>
<evidence type="ECO:0000313" key="3">
    <source>
        <dbReference type="Proteomes" id="UP000271003"/>
    </source>
</evidence>
<proteinExistence type="predicted"/>
<evidence type="ECO:0000256" key="1">
    <source>
        <dbReference type="SAM" id="Phobius"/>
    </source>
</evidence>
<keyword evidence="1" id="KW-1133">Transmembrane helix</keyword>
<keyword evidence="3" id="KW-1185">Reference proteome</keyword>
<feature type="transmembrane region" description="Helical" evidence="1">
    <location>
        <begin position="55"/>
        <end position="73"/>
    </location>
</feature>
<name>A0A2Z6IAC0_9BURK</name>
<dbReference type="KEGG" id="sutt:SUTMEG_12130"/>
<feature type="transmembrane region" description="Helical" evidence="1">
    <location>
        <begin position="22"/>
        <end position="43"/>
    </location>
</feature>
<gene>
    <name evidence="2" type="ORF">SUTMEG_12130</name>
</gene>
<feature type="transmembrane region" description="Helical" evidence="1">
    <location>
        <begin position="79"/>
        <end position="109"/>
    </location>
</feature>
<dbReference type="RefSeq" id="WP_179950553.1">
    <property type="nucleotide sequence ID" value="NZ_AP018786.1"/>
</dbReference>
<keyword evidence="1" id="KW-0472">Membrane</keyword>
<reference evidence="2 3" key="1">
    <citation type="journal article" date="2018" name="Int. J. Syst. Evol. Microbiol.">
        <title>Mesosutterella multiformis gen. nov., sp. nov., a member of the family Sutterellaceae and Sutterella megalosphaeroides sp. nov., isolated from human faeces.</title>
        <authorList>
            <person name="Sakamoto M."/>
            <person name="Ikeyama N."/>
            <person name="Kunihiro T."/>
            <person name="Iino T."/>
            <person name="Yuki M."/>
            <person name="Ohkuma M."/>
        </authorList>
    </citation>
    <scope>NUCLEOTIDE SEQUENCE [LARGE SCALE GENOMIC DNA]</scope>
    <source>
        <strain evidence="2 3">6FBBBH3</strain>
    </source>
</reference>
<organism evidence="2 3">
    <name type="scientific">Sutterella megalosphaeroides</name>
    <dbReference type="NCBI Taxonomy" id="2494234"/>
    <lineage>
        <taxon>Bacteria</taxon>
        <taxon>Pseudomonadati</taxon>
        <taxon>Pseudomonadota</taxon>
        <taxon>Betaproteobacteria</taxon>
        <taxon>Burkholderiales</taxon>
        <taxon>Sutterellaceae</taxon>
        <taxon>Sutterella</taxon>
    </lineage>
</organism>
<dbReference type="Pfam" id="PF05437">
    <property type="entry name" value="AzlD"/>
    <property type="match status" value="1"/>
</dbReference>
<sequence length="114" mass="12083">MSELALIDAARDLFALPTPLEFLTVLGMAAATYSTRALGWLVLRNRTVSARLQRVLEAAPACVMASIVAPYFMTTDPVMLLSLAVMTIAALSTNLAGTVVLSVLAYAGFNAILH</sequence>
<accession>A0A2Z6IAC0</accession>
<protein>
    <submittedName>
        <fullName evidence="2">Membrane protein</fullName>
    </submittedName>
</protein>
<dbReference type="AlphaFoldDB" id="A0A2Z6IAC0"/>
<dbReference type="Proteomes" id="UP000271003">
    <property type="component" value="Chromosome"/>
</dbReference>
<evidence type="ECO:0000313" key="2">
    <source>
        <dbReference type="EMBL" id="BBF23322.1"/>
    </source>
</evidence>